<protein>
    <submittedName>
        <fullName evidence="2">Uncharacterized protein</fullName>
    </submittedName>
</protein>
<keyword evidence="1" id="KW-1133">Transmembrane helix</keyword>
<feature type="transmembrane region" description="Helical" evidence="1">
    <location>
        <begin position="22"/>
        <end position="40"/>
    </location>
</feature>
<keyword evidence="1" id="KW-0812">Transmembrane</keyword>
<evidence type="ECO:0000313" key="2">
    <source>
        <dbReference type="EMBL" id="RGM33368.1"/>
    </source>
</evidence>
<name>A0A3E4VTR7_9BACT</name>
<dbReference type="InterPro" id="IPR041408">
    <property type="entry name" value="Hcp_Tssd"/>
</dbReference>
<comment type="caution">
    <text evidence="2">The sequence shown here is derived from an EMBL/GenBank/DDBJ whole genome shotgun (WGS) entry which is preliminary data.</text>
</comment>
<dbReference type="GO" id="GO:0033104">
    <property type="term" value="C:type VI protein secretion system complex"/>
    <property type="evidence" value="ECO:0007669"/>
    <property type="project" value="InterPro"/>
</dbReference>
<gene>
    <name evidence="2" type="ORF">DXC17_18030</name>
</gene>
<accession>A0A3E4VTR7</accession>
<evidence type="ECO:0000313" key="3">
    <source>
        <dbReference type="Proteomes" id="UP000260780"/>
    </source>
</evidence>
<organism evidence="2 3">
    <name type="scientific">Phocaeicola plebeius</name>
    <dbReference type="NCBI Taxonomy" id="310297"/>
    <lineage>
        <taxon>Bacteria</taxon>
        <taxon>Pseudomonadati</taxon>
        <taxon>Bacteroidota</taxon>
        <taxon>Bacteroidia</taxon>
        <taxon>Bacteroidales</taxon>
        <taxon>Bacteroidaceae</taxon>
        <taxon>Phocaeicola</taxon>
    </lineage>
</organism>
<reference evidence="2 3" key="1">
    <citation type="submission" date="2018-08" db="EMBL/GenBank/DDBJ databases">
        <title>A genome reference for cultivated species of the human gut microbiota.</title>
        <authorList>
            <person name="Zou Y."/>
            <person name="Xue W."/>
            <person name="Luo G."/>
        </authorList>
    </citation>
    <scope>NUCLEOTIDE SEQUENCE [LARGE SCALE GENOMIC DNA]</scope>
    <source>
        <strain evidence="2 3">OM08-14</strain>
    </source>
</reference>
<evidence type="ECO:0000256" key="1">
    <source>
        <dbReference type="SAM" id="Phobius"/>
    </source>
</evidence>
<keyword evidence="1" id="KW-0472">Membrane</keyword>
<dbReference type="Proteomes" id="UP000260780">
    <property type="component" value="Unassembled WGS sequence"/>
</dbReference>
<dbReference type="AlphaFoldDB" id="A0A3E4VTR7"/>
<dbReference type="Pfam" id="PF17642">
    <property type="entry name" value="TssD"/>
    <property type="match status" value="2"/>
</dbReference>
<proteinExistence type="predicted"/>
<dbReference type="EMBL" id="QSTF01000098">
    <property type="protein sequence ID" value="RGM33368.1"/>
    <property type="molecule type" value="Genomic_DNA"/>
</dbReference>
<sequence>MFRNATYLFNYLLNIHLYDNKFWNIPIFSVLAFWNFKYIIMAAYKTIMRTGSIFNTNSDGTAIFTDVFEVESMEYSFDRGISDNGKPSTPIVGGMATVAFRGFPPQYLHKWILKSEERLNVQLEVLNLSEESIPEETLQLLNAACISMKFSYEGLGEQGLVTTILTLQGEDVTLGSDTLYYEWQESRDKPQRTASIFVSTFNASKAIPIVVDPCIKAFMEIDEDSAQKPYSLDSFSIEFMQRVDHKGEPAWEEKGGLFSISLNHPSNYLLNHWAMYKHKQKHSGYIVFRNPDGMSSAVLSIRFENAYCISYKKSVSAATDGILLEMIITPESLKFGNIDFNNGKWAED</sequence>